<dbReference type="RefSeq" id="WP_156483174.1">
    <property type="nucleotide sequence ID" value="NZ_FNLF01000002.1"/>
</dbReference>
<evidence type="ECO:0000313" key="3">
    <source>
        <dbReference type="Proteomes" id="UP000183053"/>
    </source>
</evidence>
<dbReference type="Proteomes" id="UP000183053">
    <property type="component" value="Unassembled WGS sequence"/>
</dbReference>
<evidence type="ECO:0000313" key="2">
    <source>
        <dbReference type="EMBL" id="SDR25948.1"/>
    </source>
</evidence>
<keyword evidence="3" id="KW-1185">Reference proteome</keyword>
<evidence type="ECO:0000256" key="1">
    <source>
        <dbReference type="SAM" id="SignalP"/>
    </source>
</evidence>
<feature type="chain" id="PRO_5010248942" evidence="1">
    <location>
        <begin position="28"/>
        <end position="54"/>
    </location>
</feature>
<keyword evidence="1" id="KW-0732">Signal</keyword>
<gene>
    <name evidence="2" type="ORF">SAMN04489765_4308</name>
</gene>
<sequence>MNLTRRRTAATLAALMVVLPAPAVAHAAVELPLFGQGAARMVGAVMAVMHLRTS</sequence>
<protein>
    <submittedName>
        <fullName evidence="2">Uncharacterized protein</fullName>
    </submittedName>
</protein>
<accession>A0A1H1HLF6</accession>
<name>A0A1H1HLF6_9ACTN</name>
<organism evidence="2 3">
    <name type="scientific">Tsukamurella pulmonis</name>
    <dbReference type="NCBI Taxonomy" id="47312"/>
    <lineage>
        <taxon>Bacteria</taxon>
        <taxon>Bacillati</taxon>
        <taxon>Actinomycetota</taxon>
        <taxon>Actinomycetes</taxon>
        <taxon>Mycobacteriales</taxon>
        <taxon>Tsukamurellaceae</taxon>
        <taxon>Tsukamurella</taxon>
    </lineage>
</organism>
<dbReference type="EMBL" id="FNLF01000002">
    <property type="protein sequence ID" value="SDR25948.1"/>
    <property type="molecule type" value="Genomic_DNA"/>
</dbReference>
<reference evidence="3" key="1">
    <citation type="submission" date="2016-10" db="EMBL/GenBank/DDBJ databases">
        <authorList>
            <person name="Varghese N."/>
            <person name="Submissions S."/>
        </authorList>
    </citation>
    <scope>NUCLEOTIDE SEQUENCE [LARGE SCALE GENOMIC DNA]</scope>
    <source>
        <strain evidence="3">DSM 44142</strain>
    </source>
</reference>
<proteinExistence type="predicted"/>
<dbReference type="STRING" id="47312.SAMN04489765_4308"/>
<feature type="signal peptide" evidence="1">
    <location>
        <begin position="1"/>
        <end position="27"/>
    </location>
</feature>
<dbReference type="AlphaFoldDB" id="A0A1H1HLF6"/>